<evidence type="ECO:0000313" key="2">
    <source>
        <dbReference type="EMBL" id="CAI2362332.1"/>
    </source>
</evidence>
<comment type="caution">
    <text evidence="2">The sequence shown here is derived from an EMBL/GenBank/DDBJ whole genome shotgun (WGS) entry which is preliminary data.</text>
</comment>
<feature type="region of interest" description="Disordered" evidence="1">
    <location>
        <begin position="178"/>
        <end position="210"/>
    </location>
</feature>
<evidence type="ECO:0000256" key="1">
    <source>
        <dbReference type="SAM" id="MobiDB-lite"/>
    </source>
</evidence>
<dbReference type="EMBL" id="CAMPGE010003497">
    <property type="protein sequence ID" value="CAI2362332.1"/>
    <property type="molecule type" value="Genomic_DNA"/>
</dbReference>
<reference evidence="2" key="1">
    <citation type="submission" date="2023-07" db="EMBL/GenBank/DDBJ databases">
        <authorList>
            <consortium name="AG Swart"/>
            <person name="Singh M."/>
            <person name="Singh A."/>
            <person name="Seah K."/>
            <person name="Emmerich C."/>
        </authorList>
    </citation>
    <scope>NUCLEOTIDE SEQUENCE</scope>
    <source>
        <strain evidence="2">DP1</strain>
    </source>
</reference>
<name>A0AAD1U803_EUPCR</name>
<feature type="compositionally biased region" description="Polar residues" evidence="1">
    <location>
        <begin position="1"/>
        <end position="10"/>
    </location>
</feature>
<protein>
    <submittedName>
        <fullName evidence="2">Uncharacterized protein</fullName>
    </submittedName>
</protein>
<gene>
    <name evidence="2" type="ORF">ECRASSUSDP1_LOCUS3654</name>
</gene>
<evidence type="ECO:0000313" key="3">
    <source>
        <dbReference type="Proteomes" id="UP001295684"/>
    </source>
</evidence>
<proteinExistence type="predicted"/>
<accession>A0AAD1U803</accession>
<dbReference type="Proteomes" id="UP001295684">
    <property type="component" value="Unassembled WGS sequence"/>
</dbReference>
<dbReference type="AlphaFoldDB" id="A0AAD1U803"/>
<sequence>MQTLSTTTGDSGIGASSKKNSRKVMNKTIDLKYIRSKSSTRNDEIRSPSYDLLEDKIIRGSWGRNDSRSPFMSKHSESLTRDLVRAKMSSNEKLHKADKLMLGCNVTLGKLNDISYLIKPKEDFVKIRNTNFKRSKRAKRHKETSTGKDKISQSSYYAEKIGLANPSINMTSRSSILSMKKSRNTSEKQNSLVISASASRRRSRAERDLNYNSSNMRSFDLLPHKGPIKVLRRIAMASCSPKNKRETISLNKIKYNPKKSLNFKWDKKIVIKNKDISPRYKLSKKLNSGQTLNKDLISDGISDFKKILAKSELKVKKIKLSDSNEKRFTLASKCSKKCKKGFKGVFKIKKKGIIQQE</sequence>
<keyword evidence="3" id="KW-1185">Reference proteome</keyword>
<organism evidence="2 3">
    <name type="scientific">Euplotes crassus</name>
    <dbReference type="NCBI Taxonomy" id="5936"/>
    <lineage>
        <taxon>Eukaryota</taxon>
        <taxon>Sar</taxon>
        <taxon>Alveolata</taxon>
        <taxon>Ciliophora</taxon>
        <taxon>Intramacronucleata</taxon>
        <taxon>Spirotrichea</taxon>
        <taxon>Hypotrichia</taxon>
        <taxon>Euplotida</taxon>
        <taxon>Euplotidae</taxon>
        <taxon>Moneuplotes</taxon>
    </lineage>
</organism>
<feature type="region of interest" description="Disordered" evidence="1">
    <location>
        <begin position="1"/>
        <end position="21"/>
    </location>
</feature>